<accession>A0A2D2LSU9</accession>
<sequence length="460" mass="51531">MNHLAPRQGKFAIVLLISFCLHFLMLIFSSEKSQYEQRTQKGEKIVEQLAKEAMVGITSQDRISLSVLANRYQVDQEVAKLVISDQNNKPLVQTGQAQNDVGQVIDKPIIQNNQVLGHATITMKAVSKGEIVSSQWLFVLGSAILHGFLWLIYGYMARPTQEQLAQLGEKVQQHIALARGSLAPSNRVLTADGELQLDDHDLYTQAGDSSATVQPAATGKTINDFLNREKSKSVNDNNQTQPTATDATDNLAQQTTVDSQKQPEIELQIHFYDQYHLLKRVAPEVAKPYFQLCNQLLMRASNSLFNSSNDVLNRYIKDVYIKDSSHFNANGAVIHLAGKAEQLPLAAVLLSKLLIILNQVVYEKHRELSRFALPFTIGTSISHRFGDVQKLMANHAKEDGLLLLYPLDLLKTLDGKVQFKNLQHPTTITEREMVWYNGLSETLMTELIAKRDDILTATEK</sequence>
<proteinExistence type="predicted"/>
<evidence type="ECO:0000313" key="5">
    <source>
        <dbReference type="Proteomes" id="UP000229340"/>
    </source>
</evidence>
<dbReference type="Pfam" id="PF09984">
    <property type="entry name" value="sCache_4"/>
    <property type="match status" value="1"/>
</dbReference>
<keyword evidence="2" id="KW-0812">Transmembrane</keyword>
<name>A0A2D2LSU9_FAUOS</name>
<dbReference type="STRING" id="34062.AXE82_08670"/>
<evidence type="ECO:0000259" key="3">
    <source>
        <dbReference type="Pfam" id="PF09984"/>
    </source>
</evidence>
<feature type="transmembrane region" description="Helical" evidence="2">
    <location>
        <begin position="12"/>
        <end position="29"/>
    </location>
</feature>
<feature type="domain" description="Histidine kinase BarA N-terminal" evidence="3">
    <location>
        <begin position="39"/>
        <end position="103"/>
    </location>
</feature>
<gene>
    <name evidence="4" type="ORF">NP7_01760</name>
</gene>
<evidence type="ECO:0000256" key="1">
    <source>
        <dbReference type="SAM" id="MobiDB-lite"/>
    </source>
</evidence>
<feature type="compositionally biased region" description="Polar residues" evidence="1">
    <location>
        <begin position="234"/>
        <end position="259"/>
    </location>
</feature>
<keyword evidence="2" id="KW-1133">Transmembrane helix</keyword>
<protein>
    <recommendedName>
        <fullName evidence="3">Histidine kinase BarA N-terminal domain-containing protein</fullName>
    </recommendedName>
</protein>
<dbReference type="EMBL" id="CP024443">
    <property type="protein sequence ID" value="ATR78108.1"/>
    <property type="molecule type" value="Genomic_DNA"/>
</dbReference>
<feature type="transmembrane region" description="Helical" evidence="2">
    <location>
        <begin position="136"/>
        <end position="156"/>
    </location>
</feature>
<feature type="region of interest" description="Disordered" evidence="1">
    <location>
        <begin position="228"/>
        <end position="259"/>
    </location>
</feature>
<dbReference type="InterPro" id="IPR019247">
    <property type="entry name" value="Histidine_kinase_BarA_N"/>
</dbReference>
<dbReference type="Proteomes" id="UP000229340">
    <property type="component" value="Chromosome"/>
</dbReference>
<organism evidence="4 5">
    <name type="scientific">Faucicola osloensis</name>
    <name type="common">Moraxella osloensis</name>
    <dbReference type="NCBI Taxonomy" id="34062"/>
    <lineage>
        <taxon>Bacteria</taxon>
        <taxon>Pseudomonadati</taxon>
        <taxon>Pseudomonadota</taxon>
        <taxon>Gammaproteobacteria</taxon>
        <taxon>Moraxellales</taxon>
        <taxon>Moraxellaceae</taxon>
        <taxon>Faucicola</taxon>
    </lineage>
</organism>
<evidence type="ECO:0000313" key="4">
    <source>
        <dbReference type="EMBL" id="ATR78108.1"/>
    </source>
</evidence>
<evidence type="ECO:0000256" key="2">
    <source>
        <dbReference type="SAM" id="Phobius"/>
    </source>
</evidence>
<keyword evidence="2" id="KW-0472">Membrane</keyword>
<dbReference type="RefSeq" id="WP_100269467.1">
    <property type="nucleotide sequence ID" value="NZ_CP024443.1"/>
</dbReference>
<dbReference type="AlphaFoldDB" id="A0A2D2LSU9"/>
<reference evidence="5" key="1">
    <citation type="submission" date="2017-11" db="EMBL/GenBank/DDBJ databases">
        <title>Complete genome sequence of Moraxella osloensis NP7 isolated from human skin.</title>
        <authorList>
            <person name="Lee K."/>
            <person name="Lim J.Y."/>
            <person name="Hwang I."/>
        </authorList>
    </citation>
    <scope>NUCLEOTIDE SEQUENCE [LARGE SCALE GENOMIC DNA]</scope>
    <source>
        <strain evidence="5">NP7</strain>
    </source>
</reference>